<evidence type="ECO:0000313" key="2">
    <source>
        <dbReference type="EMBL" id="EAS33479.1"/>
    </source>
</evidence>
<reference evidence="3" key="1">
    <citation type="journal article" date="2009" name="Genome Res.">
        <title>Comparative genomic analyses of the human fungal pathogens Coccidioides and their relatives.</title>
        <authorList>
            <person name="Sharpton T.J."/>
            <person name="Stajich J.E."/>
            <person name="Rounsley S.D."/>
            <person name="Gardner M.J."/>
            <person name="Wortman J.R."/>
            <person name="Jordar V.S."/>
            <person name="Maiti R."/>
            <person name="Kodira C.D."/>
            <person name="Neafsey D.E."/>
            <person name="Zeng Q."/>
            <person name="Hung C.-Y."/>
            <person name="McMahan C."/>
            <person name="Muszewska A."/>
            <person name="Grynberg M."/>
            <person name="Mandel M.A."/>
            <person name="Kellner E.M."/>
            <person name="Barker B.M."/>
            <person name="Galgiani J.N."/>
            <person name="Orbach M.J."/>
            <person name="Kirkland T.N."/>
            <person name="Cole G.T."/>
            <person name="Henn M.R."/>
            <person name="Birren B.W."/>
            <person name="Taylor J.W."/>
        </authorList>
    </citation>
    <scope>NUCLEOTIDE SEQUENCE [LARGE SCALE GENOMIC DNA]</scope>
    <source>
        <strain evidence="3">RS</strain>
    </source>
</reference>
<dbReference type="EMBL" id="GG704914">
    <property type="protein sequence ID" value="EAS33479.1"/>
    <property type="molecule type" value="Genomic_DNA"/>
</dbReference>
<dbReference type="GeneID" id="4564531"/>
<proteinExistence type="predicted"/>
<protein>
    <submittedName>
        <fullName evidence="2">Uncharacterized protein</fullName>
    </submittedName>
</protein>
<dbReference type="KEGG" id="cim:CIMG_04503"/>
<name>A0A0E1RX72_COCIM</name>
<keyword evidence="3" id="KW-1185">Reference proteome</keyword>
<gene>
    <name evidence="2" type="ORF">CIMG_04503</name>
</gene>
<organism evidence="2 3">
    <name type="scientific">Coccidioides immitis (strain RS)</name>
    <name type="common">Valley fever fungus</name>
    <dbReference type="NCBI Taxonomy" id="246410"/>
    <lineage>
        <taxon>Eukaryota</taxon>
        <taxon>Fungi</taxon>
        <taxon>Dikarya</taxon>
        <taxon>Ascomycota</taxon>
        <taxon>Pezizomycotina</taxon>
        <taxon>Eurotiomycetes</taxon>
        <taxon>Eurotiomycetidae</taxon>
        <taxon>Onygenales</taxon>
        <taxon>Onygenaceae</taxon>
        <taxon>Coccidioides</taxon>
    </lineage>
</organism>
<reference evidence="3" key="2">
    <citation type="journal article" date="2010" name="Genome Res.">
        <title>Population genomic sequencing of Coccidioides fungi reveals recent hybridization and transposon control.</title>
        <authorList>
            <person name="Neafsey D.E."/>
            <person name="Barker B.M."/>
            <person name="Sharpton T.J."/>
            <person name="Stajich J.E."/>
            <person name="Park D.J."/>
            <person name="Whiston E."/>
            <person name="Hung C.-Y."/>
            <person name="McMahan C."/>
            <person name="White J."/>
            <person name="Sykes S."/>
            <person name="Heiman D."/>
            <person name="Young S."/>
            <person name="Zeng Q."/>
            <person name="Abouelleil A."/>
            <person name="Aftuck L."/>
            <person name="Bessette D."/>
            <person name="Brown A."/>
            <person name="FitzGerald M."/>
            <person name="Lui A."/>
            <person name="Macdonald J.P."/>
            <person name="Priest M."/>
            <person name="Orbach M.J."/>
            <person name="Galgiani J.N."/>
            <person name="Kirkland T.N."/>
            <person name="Cole G.T."/>
            <person name="Birren B.W."/>
            <person name="Henn M.R."/>
            <person name="Taylor J.W."/>
            <person name="Rounsley S.D."/>
        </authorList>
    </citation>
    <scope>GENOME REANNOTATION</scope>
    <source>
        <strain evidence="3">RS</strain>
    </source>
</reference>
<feature type="compositionally biased region" description="Polar residues" evidence="1">
    <location>
        <begin position="1"/>
        <end position="11"/>
    </location>
</feature>
<dbReference type="AlphaFoldDB" id="A0A0E1RX72"/>
<evidence type="ECO:0000256" key="1">
    <source>
        <dbReference type="SAM" id="MobiDB-lite"/>
    </source>
</evidence>
<dbReference type="InParanoid" id="A0A0E1RX72"/>
<accession>A0A0E1RX72</accession>
<dbReference type="RefSeq" id="XP_001245062.1">
    <property type="nucleotide sequence ID" value="XM_001245061.2"/>
</dbReference>
<evidence type="ECO:0000313" key="3">
    <source>
        <dbReference type="Proteomes" id="UP000001261"/>
    </source>
</evidence>
<feature type="region of interest" description="Disordered" evidence="1">
    <location>
        <begin position="1"/>
        <end position="23"/>
    </location>
</feature>
<dbReference type="Proteomes" id="UP000001261">
    <property type="component" value="Unassembled WGS sequence"/>
</dbReference>
<sequence>MELQLKSNGNQVGPIHSPEFGGVEKCHMRRPRASAFRQQRTAFGLSLGDGSLPVPVREANRTVCIHERARIAGEYKMGLESNLRCEQRQKALEHVEAHRPSSKIKRCP</sequence>
<dbReference type="VEuPathDB" id="FungiDB:CIMG_04503"/>